<protein>
    <recommendedName>
        <fullName evidence="6">TCP domain-containing protein</fullName>
    </recommendedName>
</protein>
<evidence type="ECO:0000313" key="7">
    <source>
        <dbReference type="EMBL" id="KAJ8484067.1"/>
    </source>
</evidence>
<dbReference type="AlphaFoldDB" id="A0AAV8QQ61"/>
<comment type="caution">
    <text evidence="7">The sequence shown here is derived from an EMBL/GenBank/DDBJ whole genome shotgun (WGS) entry which is preliminary data.</text>
</comment>
<name>A0AAV8QQ61_ENSVE</name>
<evidence type="ECO:0000256" key="1">
    <source>
        <dbReference type="ARBA" id="ARBA00004123"/>
    </source>
</evidence>
<dbReference type="InterPro" id="IPR017887">
    <property type="entry name" value="TF_TCP_subgr"/>
</dbReference>
<evidence type="ECO:0000313" key="8">
    <source>
        <dbReference type="Proteomes" id="UP001222027"/>
    </source>
</evidence>
<organism evidence="7 8">
    <name type="scientific">Ensete ventricosum</name>
    <name type="common">Abyssinian banana</name>
    <name type="synonym">Musa ensete</name>
    <dbReference type="NCBI Taxonomy" id="4639"/>
    <lineage>
        <taxon>Eukaryota</taxon>
        <taxon>Viridiplantae</taxon>
        <taxon>Streptophyta</taxon>
        <taxon>Embryophyta</taxon>
        <taxon>Tracheophyta</taxon>
        <taxon>Spermatophyta</taxon>
        <taxon>Magnoliopsida</taxon>
        <taxon>Liliopsida</taxon>
        <taxon>Zingiberales</taxon>
        <taxon>Musaceae</taxon>
        <taxon>Ensete</taxon>
    </lineage>
</organism>
<dbReference type="Pfam" id="PF03634">
    <property type="entry name" value="TCP"/>
    <property type="match status" value="1"/>
</dbReference>
<keyword evidence="3" id="KW-0238">DNA-binding</keyword>
<dbReference type="EMBL" id="JAQQAF010000005">
    <property type="protein sequence ID" value="KAJ8484067.1"/>
    <property type="molecule type" value="Genomic_DNA"/>
</dbReference>
<keyword evidence="2" id="KW-0805">Transcription regulation</keyword>
<keyword evidence="5" id="KW-0539">Nucleus</keyword>
<evidence type="ECO:0000256" key="5">
    <source>
        <dbReference type="ARBA" id="ARBA00023242"/>
    </source>
</evidence>
<evidence type="ECO:0000256" key="4">
    <source>
        <dbReference type="ARBA" id="ARBA00023163"/>
    </source>
</evidence>
<feature type="domain" description="TCP" evidence="6">
    <location>
        <begin position="122"/>
        <end position="180"/>
    </location>
</feature>
<dbReference type="PANTHER" id="PTHR31072:SF268">
    <property type="entry name" value="TCP DOMAIN-CONTAINING PROTEIN"/>
    <property type="match status" value="1"/>
</dbReference>
<evidence type="ECO:0000259" key="6">
    <source>
        <dbReference type="PROSITE" id="PS51369"/>
    </source>
</evidence>
<gene>
    <name evidence="7" type="ORF">OPV22_016552</name>
</gene>
<dbReference type="PROSITE" id="PS51369">
    <property type="entry name" value="TCP"/>
    <property type="match status" value="1"/>
</dbReference>
<proteinExistence type="predicted"/>
<dbReference type="GO" id="GO:0003700">
    <property type="term" value="F:DNA-binding transcription factor activity"/>
    <property type="evidence" value="ECO:0007669"/>
    <property type="project" value="InterPro"/>
</dbReference>
<accession>A0AAV8QQ61</accession>
<dbReference type="GO" id="GO:0043565">
    <property type="term" value="F:sequence-specific DNA binding"/>
    <property type="evidence" value="ECO:0007669"/>
    <property type="project" value="TreeGrafter"/>
</dbReference>
<keyword evidence="8" id="KW-1185">Reference proteome</keyword>
<dbReference type="PANTHER" id="PTHR31072">
    <property type="entry name" value="TRANSCRIPTION FACTOR TCP4-RELATED"/>
    <property type="match status" value="1"/>
</dbReference>
<dbReference type="GO" id="GO:0005634">
    <property type="term" value="C:nucleus"/>
    <property type="evidence" value="ECO:0007669"/>
    <property type="project" value="UniProtKB-SubCell"/>
</dbReference>
<sequence>MRSDVVHAGAIIDVDLLAAFSHLHWAPFALHSVVQRRKAGKLGGPLALGSCRSGVSPASEVNHSLIELLMILRSQMIRSSREEGELTGQDVGTSESKAQTSLRSWTAHNNPRIVRVSRSFGGKDRHSKVTTIRGLRDRRVRLSVPTAIQLYDLQDKLGLNQPSKVVDWLLSAAQHEIDKLPPLEMLQGNLFGFPQPVANCHVTGSARAYSGNAVGDDDEYTRREKARRLASSSSLATEDIFGSNVAEDTSMMPKAVSSSLDVLLPRSKEKEALKDHGVVLENSAITYSPYYHLETPNAYSYDHSEVPPGHHPIAILASYMAAASKVESQQYSHLQMASSESSANALRTSLHAVIPNLMVLHKRNTASEHHHQDHHET</sequence>
<comment type="subcellular location">
    <subcellularLocation>
        <location evidence="1">Nucleus</location>
    </subcellularLocation>
</comment>
<evidence type="ECO:0000256" key="2">
    <source>
        <dbReference type="ARBA" id="ARBA00023015"/>
    </source>
</evidence>
<evidence type="ECO:0000256" key="3">
    <source>
        <dbReference type="ARBA" id="ARBA00023125"/>
    </source>
</evidence>
<dbReference type="InterPro" id="IPR005333">
    <property type="entry name" value="Transcription_factor_TCP"/>
</dbReference>
<dbReference type="Proteomes" id="UP001222027">
    <property type="component" value="Unassembled WGS sequence"/>
</dbReference>
<keyword evidence="4" id="KW-0804">Transcription</keyword>
<reference evidence="7 8" key="1">
    <citation type="submission" date="2022-12" db="EMBL/GenBank/DDBJ databases">
        <title>Chromosome-scale assembly of the Ensete ventricosum genome.</title>
        <authorList>
            <person name="Dussert Y."/>
            <person name="Stocks J."/>
            <person name="Wendawek A."/>
            <person name="Woldeyes F."/>
            <person name="Nichols R.A."/>
            <person name="Borrell J.S."/>
        </authorList>
    </citation>
    <scope>NUCLEOTIDE SEQUENCE [LARGE SCALE GENOMIC DNA]</scope>
    <source>
        <strain evidence="8">cv. Maze</strain>
        <tissue evidence="7">Seeds</tissue>
    </source>
</reference>